<feature type="transmembrane region" description="Helical" evidence="5">
    <location>
        <begin position="85"/>
        <end position="105"/>
    </location>
</feature>
<dbReference type="GO" id="GO:0005886">
    <property type="term" value="C:plasma membrane"/>
    <property type="evidence" value="ECO:0007669"/>
    <property type="project" value="UniProtKB-SubCell"/>
</dbReference>
<feature type="transmembrane region" description="Helical" evidence="5">
    <location>
        <begin position="255"/>
        <end position="278"/>
    </location>
</feature>
<feature type="transmembrane region" description="Helical" evidence="5">
    <location>
        <begin position="219"/>
        <end position="243"/>
    </location>
</feature>
<keyword evidence="2 5" id="KW-0812">Transmembrane</keyword>
<dbReference type="SUPFAM" id="SSF103473">
    <property type="entry name" value="MFS general substrate transporter"/>
    <property type="match status" value="1"/>
</dbReference>
<accession>A0A1G6I3E8</accession>
<dbReference type="RefSeq" id="WP_217634220.1">
    <property type="nucleotide sequence ID" value="NZ_FMYF01000014.1"/>
</dbReference>
<dbReference type="PANTHER" id="PTHR23523:SF2">
    <property type="entry name" value="2-NITROIMIDAZOLE TRANSPORTER"/>
    <property type="match status" value="1"/>
</dbReference>
<feature type="transmembrane region" description="Helical" evidence="5">
    <location>
        <begin position="355"/>
        <end position="373"/>
    </location>
</feature>
<protein>
    <submittedName>
        <fullName evidence="7">MFS transporter, CP family, cyanate transporter</fullName>
    </submittedName>
</protein>
<organism evidence="7 8">
    <name type="scientific">Raineyella antarctica</name>
    <dbReference type="NCBI Taxonomy" id="1577474"/>
    <lineage>
        <taxon>Bacteria</taxon>
        <taxon>Bacillati</taxon>
        <taxon>Actinomycetota</taxon>
        <taxon>Actinomycetes</taxon>
        <taxon>Propionibacteriales</taxon>
        <taxon>Propionibacteriaceae</taxon>
        <taxon>Raineyella</taxon>
    </lineage>
</organism>
<feature type="transmembrane region" description="Helical" evidence="5">
    <location>
        <begin position="111"/>
        <end position="134"/>
    </location>
</feature>
<feature type="transmembrane region" description="Helical" evidence="5">
    <location>
        <begin position="290"/>
        <end position="309"/>
    </location>
</feature>
<feature type="transmembrane region" description="Helical" evidence="5">
    <location>
        <begin position="315"/>
        <end position="335"/>
    </location>
</feature>
<feature type="transmembrane region" description="Helical" evidence="5">
    <location>
        <begin position="146"/>
        <end position="167"/>
    </location>
</feature>
<proteinExistence type="predicted"/>
<gene>
    <name evidence="7" type="ORF">GA0111570_1148</name>
</gene>
<evidence type="ECO:0000256" key="2">
    <source>
        <dbReference type="ARBA" id="ARBA00022692"/>
    </source>
</evidence>
<dbReference type="PANTHER" id="PTHR23523">
    <property type="match status" value="1"/>
</dbReference>
<dbReference type="GO" id="GO:0022857">
    <property type="term" value="F:transmembrane transporter activity"/>
    <property type="evidence" value="ECO:0007669"/>
    <property type="project" value="InterPro"/>
</dbReference>
<evidence type="ECO:0000256" key="5">
    <source>
        <dbReference type="SAM" id="Phobius"/>
    </source>
</evidence>
<keyword evidence="3 5" id="KW-1133">Transmembrane helix</keyword>
<feature type="domain" description="Major facilitator superfamily (MFS) profile" evidence="6">
    <location>
        <begin position="20"/>
        <end position="403"/>
    </location>
</feature>
<dbReference type="PROSITE" id="PS50850">
    <property type="entry name" value="MFS"/>
    <property type="match status" value="1"/>
</dbReference>
<dbReference type="Proteomes" id="UP000199086">
    <property type="component" value="Unassembled WGS sequence"/>
</dbReference>
<evidence type="ECO:0000313" key="7">
    <source>
        <dbReference type="EMBL" id="SDC01004.1"/>
    </source>
</evidence>
<keyword evidence="4 5" id="KW-0472">Membrane</keyword>
<feature type="transmembrane region" description="Helical" evidence="5">
    <location>
        <begin position="12"/>
        <end position="33"/>
    </location>
</feature>
<feature type="transmembrane region" description="Helical" evidence="5">
    <location>
        <begin position="179"/>
        <end position="198"/>
    </location>
</feature>
<feature type="transmembrane region" description="Helical" evidence="5">
    <location>
        <begin position="379"/>
        <end position="399"/>
    </location>
</feature>
<evidence type="ECO:0000256" key="3">
    <source>
        <dbReference type="ARBA" id="ARBA00022989"/>
    </source>
</evidence>
<sequence length="412" mass="41887">MTQDRDPDRNARAGGLVGPGLALAAVVLMAAALRPGATSVGPVIAELRADLGISATTAGVLTALPGLTFAAIGAVAVALSRRIGLTGGLLVGLVVVVAGLLARTFTGSTVAFLACTLLGLAGMALGNVLVPAWIKRHGGSHVTRLMTAYGVTLLVSAGIGSMVASPIAQHAPGGWRAALGVWGLTAALGLAPWLVLAIRERADLADRAGSPLLPPSGSVLRSPTAVALGVFFGMQALTAYVQFGWLPQVYRDAGLSATSAGALLAMISGIGVIGGFLMPGWVATASNLAPGIWAFGALTIAGWAGLLVAPARVPWLWALLLGCGGWTFTAAIAMITARSRDPHVTARVSGFVQPFGYLLAGIGPLLVGVVYQATGGWTVVLWAMMGVAVVMTLSGLRLARRTYVDDELHDRA</sequence>
<comment type="subcellular location">
    <subcellularLocation>
        <location evidence="1">Cell membrane</location>
        <topology evidence="1">Multi-pass membrane protein</topology>
    </subcellularLocation>
</comment>
<evidence type="ECO:0000313" key="8">
    <source>
        <dbReference type="Proteomes" id="UP000199086"/>
    </source>
</evidence>
<evidence type="ECO:0000256" key="4">
    <source>
        <dbReference type="ARBA" id="ARBA00023136"/>
    </source>
</evidence>
<keyword evidence="8" id="KW-1185">Reference proteome</keyword>
<dbReference type="InterPro" id="IPR011701">
    <property type="entry name" value="MFS"/>
</dbReference>
<dbReference type="Pfam" id="PF07690">
    <property type="entry name" value="MFS_1"/>
    <property type="match status" value="1"/>
</dbReference>
<name>A0A1G6I3E8_9ACTN</name>
<dbReference type="InterPro" id="IPR052524">
    <property type="entry name" value="MFS_Cyanate_Porter"/>
</dbReference>
<dbReference type="InterPro" id="IPR020846">
    <property type="entry name" value="MFS_dom"/>
</dbReference>
<dbReference type="Gene3D" id="1.20.1250.20">
    <property type="entry name" value="MFS general substrate transporter like domains"/>
    <property type="match status" value="1"/>
</dbReference>
<evidence type="ECO:0000259" key="6">
    <source>
        <dbReference type="PROSITE" id="PS50850"/>
    </source>
</evidence>
<reference evidence="7" key="1">
    <citation type="submission" date="2016-06" db="EMBL/GenBank/DDBJ databases">
        <authorList>
            <person name="Olsen C.W."/>
            <person name="Carey S."/>
            <person name="Hinshaw L."/>
            <person name="Karasin A.I."/>
        </authorList>
    </citation>
    <scope>NUCLEOTIDE SEQUENCE [LARGE SCALE GENOMIC DNA]</scope>
    <source>
        <strain evidence="7">LZ-22</strain>
    </source>
</reference>
<dbReference type="STRING" id="1577474.GA0111570_1148"/>
<evidence type="ECO:0000256" key="1">
    <source>
        <dbReference type="ARBA" id="ARBA00004651"/>
    </source>
</evidence>
<dbReference type="InterPro" id="IPR036259">
    <property type="entry name" value="MFS_trans_sf"/>
</dbReference>
<feature type="transmembrane region" description="Helical" evidence="5">
    <location>
        <begin position="53"/>
        <end position="78"/>
    </location>
</feature>
<dbReference type="EMBL" id="FMYF01000014">
    <property type="protein sequence ID" value="SDC01004.1"/>
    <property type="molecule type" value="Genomic_DNA"/>
</dbReference>
<dbReference type="AlphaFoldDB" id="A0A1G6I3E8"/>